<sequence length="160" mass="17108">MTDTADATVAEPGKSRIGRLMPLLLPVLAMGGGAASTYLGFWSPLALISSSEAPAEAHAAGPEIAFVDVPRIVLTVPGERTQTLALTVMIEVAPEAKAQALALMPRITDSYNGFLSRIDSSAFSRRGILEIIRAELATRTRFVLGDDAVRDLLITEFRIQ</sequence>
<comment type="subcellular location">
    <subcellularLocation>
        <location evidence="10">Cell inner membrane</location>
    </subcellularLocation>
    <subcellularLocation>
        <location evidence="2">Cell membrane</location>
        <topology evidence="2">Single-pass membrane protein</topology>
    </subcellularLocation>
</comment>
<dbReference type="GO" id="GO:0006935">
    <property type="term" value="P:chemotaxis"/>
    <property type="evidence" value="ECO:0007669"/>
    <property type="project" value="UniProtKB-KW"/>
</dbReference>
<comment type="caution">
    <text evidence="11">The sequence shown here is derived from an EMBL/GenBank/DDBJ whole genome shotgun (WGS) entry which is preliminary data.</text>
</comment>
<dbReference type="EMBL" id="JRKS01000022">
    <property type="protein sequence ID" value="KGJ07343.1"/>
    <property type="molecule type" value="Genomic_DNA"/>
</dbReference>
<dbReference type="Pfam" id="PF03748">
    <property type="entry name" value="FliL"/>
    <property type="match status" value="1"/>
</dbReference>
<name>A0A099FAS3_9RHOB</name>
<keyword evidence="10" id="KW-0997">Cell inner membrane</keyword>
<evidence type="ECO:0000256" key="7">
    <source>
        <dbReference type="ARBA" id="ARBA00022779"/>
    </source>
</evidence>
<organism evidence="11 12">
    <name type="scientific">Paracoccus sphaerophysae</name>
    <dbReference type="NCBI Taxonomy" id="690417"/>
    <lineage>
        <taxon>Bacteria</taxon>
        <taxon>Pseudomonadati</taxon>
        <taxon>Pseudomonadota</taxon>
        <taxon>Alphaproteobacteria</taxon>
        <taxon>Rhodobacterales</taxon>
        <taxon>Paracoccaceae</taxon>
        <taxon>Paracoccus</taxon>
    </lineage>
</organism>
<keyword evidence="4" id="KW-1003">Cell membrane</keyword>
<dbReference type="InterPro" id="IPR005503">
    <property type="entry name" value="FliL"/>
</dbReference>
<evidence type="ECO:0000256" key="9">
    <source>
        <dbReference type="ARBA" id="ARBA00023136"/>
    </source>
</evidence>
<evidence type="ECO:0000256" key="1">
    <source>
        <dbReference type="ARBA" id="ARBA00002254"/>
    </source>
</evidence>
<evidence type="ECO:0000256" key="3">
    <source>
        <dbReference type="ARBA" id="ARBA00008281"/>
    </source>
</evidence>
<comment type="similarity">
    <text evidence="3 10">Belongs to the FliL family.</text>
</comment>
<keyword evidence="12" id="KW-1185">Reference proteome</keyword>
<dbReference type="RefSeq" id="WP_036719060.1">
    <property type="nucleotide sequence ID" value="NZ_CALUAY010000044.1"/>
</dbReference>
<proteinExistence type="inferred from homology"/>
<evidence type="ECO:0000256" key="5">
    <source>
        <dbReference type="ARBA" id="ARBA00022500"/>
    </source>
</evidence>
<dbReference type="GO" id="GO:0009425">
    <property type="term" value="C:bacterial-type flagellum basal body"/>
    <property type="evidence" value="ECO:0007669"/>
    <property type="project" value="InterPro"/>
</dbReference>
<keyword evidence="8 10" id="KW-1133">Transmembrane helix</keyword>
<evidence type="ECO:0000256" key="10">
    <source>
        <dbReference type="RuleBase" id="RU364125"/>
    </source>
</evidence>
<keyword evidence="7 10" id="KW-0283">Flagellar rotation</keyword>
<evidence type="ECO:0000313" key="12">
    <source>
        <dbReference type="Proteomes" id="UP000029917"/>
    </source>
</evidence>
<evidence type="ECO:0000256" key="8">
    <source>
        <dbReference type="ARBA" id="ARBA00022989"/>
    </source>
</evidence>
<keyword evidence="9 10" id="KW-0472">Membrane</keyword>
<keyword evidence="6 10" id="KW-0812">Transmembrane</keyword>
<protein>
    <recommendedName>
        <fullName evidence="10">Flagellar protein FliL</fullName>
    </recommendedName>
</protein>
<comment type="function">
    <text evidence="1 10">Controls the rotational direction of flagella during chemotaxis.</text>
</comment>
<reference evidence="11 12" key="1">
    <citation type="submission" date="2014-09" db="EMBL/GenBank/DDBJ databases">
        <authorList>
            <person name="McGinnis J.M."/>
            <person name="Wolfgang W.J."/>
        </authorList>
    </citation>
    <scope>NUCLEOTIDE SEQUENCE [LARGE SCALE GENOMIC DNA]</scope>
    <source>
        <strain evidence="11 12">HAMBI 3106</strain>
    </source>
</reference>
<reference evidence="11 12" key="2">
    <citation type="submission" date="2014-10" db="EMBL/GenBank/DDBJ databases">
        <title>Paracoccus sanguinis sp. nov., isolated from clinical specimens of New York State patients.</title>
        <authorList>
            <person name="Mingle L.A."/>
            <person name="Cole J.A."/>
            <person name="Lapierre P."/>
            <person name="Musser K.A."/>
        </authorList>
    </citation>
    <scope>NUCLEOTIDE SEQUENCE [LARGE SCALE GENOMIC DNA]</scope>
    <source>
        <strain evidence="11 12">HAMBI 3106</strain>
    </source>
</reference>
<dbReference type="GO" id="GO:0071973">
    <property type="term" value="P:bacterial-type flagellum-dependent cell motility"/>
    <property type="evidence" value="ECO:0007669"/>
    <property type="project" value="InterPro"/>
</dbReference>
<dbReference type="AlphaFoldDB" id="A0A099FAS3"/>
<evidence type="ECO:0000313" key="11">
    <source>
        <dbReference type="EMBL" id="KGJ07343.1"/>
    </source>
</evidence>
<dbReference type="STRING" id="690417.IC63_08715"/>
<accession>A0A099FAS3</accession>
<dbReference type="Proteomes" id="UP000029917">
    <property type="component" value="Unassembled WGS sequence"/>
</dbReference>
<gene>
    <name evidence="11" type="ORF">IC63_08715</name>
</gene>
<dbReference type="OrthoDB" id="7619358at2"/>
<evidence type="ECO:0000256" key="4">
    <source>
        <dbReference type="ARBA" id="ARBA00022475"/>
    </source>
</evidence>
<evidence type="ECO:0000256" key="6">
    <source>
        <dbReference type="ARBA" id="ARBA00022692"/>
    </source>
</evidence>
<evidence type="ECO:0000256" key="2">
    <source>
        <dbReference type="ARBA" id="ARBA00004162"/>
    </source>
</evidence>
<feature type="transmembrane region" description="Helical" evidence="10">
    <location>
        <begin position="23"/>
        <end position="42"/>
    </location>
</feature>
<keyword evidence="5 10" id="KW-0145">Chemotaxis</keyword>
<dbReference type="GO" id="GO:0005886">
    <property type="term" value="C:plasma membrane"/>
    <property type="evidence" value="ECO:0007669"/>
    <property type="project" value="UniProtKB-SubCell"/>
</dbReference>